<dbReference type="Proteomes" id="UP000739565">
    <property type="component" value="Unassembled WGS sequence"/>
</dbReference>
<keyword evidence="1" id="KW-0472">Membrane</keyword>
<keyword evidence="1" id="KW-0812">Transmembrane</keyword>
<organism evidence="2 3">
    <name type="scientific">Zwartia hollandica</name>
    <dbReference type="NCBI Taxonomy" id="324606"/>
    <lineage>
        <taxon>Bacteria</taxon>
        <taxon>Pseudomonadati</taxon>
        <taxon>Pseudomonadota</taxon>
        <taxon>Betaproteobacteria</taxon>
        <taxon>Burkholderiales</taxon>
        <taxon>Alcaligenaceae</taxon>
        <taxon>Zwartia</taxon>
    </lineage>
</organism>
<feature type="transmembrane region" description="Helical" evidence="1">
    <location>
        <begin position="135"/>
        <end position="155"/>
    </location>
</feature>
<dbReference type="InterPro" id="IPR025570">
    <property type="entry name" value="DUF4337"/>
</dbReference>
<evidence type="ECO:0000256" key="1">
    <source>
        <dbReference type="SAM" id="Phobius"/>
    </source>
</evidence>
<reference evidence="2" key="1">
    <citation type="submission" date="2021-07" db="EMBL/GenBank/DDBJ databases">
        <title>New genus and species of the family Alcaligenaceae.</title>
        <authorList>
            <person name="Hahn M.W."/>
        </authorList>
    </citation>
    <scope>NUCLEOTIDE SEQUENCE</scope>
    <source>
        <strain evidence="2">LF4-65</strain>
    </source>
</reference>
<proteinExistence type="predicted"/>
<keyword evidence="3" id="KW-1185">Reference proteome</keyword>
<comment type="caution">
    <text evidence="2">The sequence shown here is derived from an EMBL/GenBank/DDBJ whole genome shotgun (WGS) entry which is preliminary data.</text>
</comment>
<dbReference type="AlphaFoldDB" id="A0A953N933"/>
<dbReference type="EMBL" id="JAHXRI010000006">
    <property type="protein sequence ID" value="MBZ1350248.1"/>
    <property type="molecule type" value="Genomic_DNA"/>
</dbReference>
<gene>
    <name evidence="2" type="ORF">KZZ10_06275</name>
</gene>
<feature type="transmembrane region" description="Helical" evidence="1">
    <location>
        <begin position="161"/>
        <end position="180"/>
    </location>
</feature>
<evidence type="ECO:0000313" key="2">
    <source>
        <dbReference type="EMBL" id="MBZ1350248.1"/>
    </source>
</evidence>
<dbReference type="Pfam" id="PF14235">
    <property type="entry name" value="DUF4337"/>
    <property type="match status" value="1"/>
</dbReference>
<name>A0A953N933_9BURK</name>
<protein>
    <submittedName>
        <fullName evidence="2">DUF4337 domain-containing protein</fullName>
    </submittedName>
</protein>
<keyword evidence="1" id="KW-1133">Transmembrane helix</keyword>
<feature type="transmembrane region" description="Helical" evidence="1">
    <location>
        <begin position="15"/>
        <end position="33"/>
    </location>
</feature>
<accession>A0A953N933</accession>
<dbReference type="RefSeq" id="WP_259660631.1">
    <property type="nucleotide sequence ID" value="NZ_JAHXRI010000006.1"/>
</dbReference>
<sequence length="181" mass="19112">MSGHGGHVDPSNKKIALLIAILALCLAISETLSKAYQTEVITKQVEASNLWAFFQAKSIRKTSTDLAIQSAQIQPLAEDPKTAAMIKRWTEAAKRYDSEPETGEGRKELAARAVAAQKLGQIANHKYHNLEVSSGVLQVAIVLASSSIITGVMLLAWLAGALGVVAVGFGIFAMTGAAALL</sequence>
<evidence type="ECO:0000313" key="3">
    <source>
        <dbReference type="Proteomes" id="UP000739565"/>
    </source>
</evidence>